<keyword evidence="2" id="KW-0812">Transmembrane</keyword>
<dbReference type="RefSeq" id="WP_307483693.1">
    <property type="nucleotide sequence ID" value="NZ_JAUTBF010000001.1"/>
</dbReference>
<evidence type="ECO:0000256" key="2">
    <source>
        <dbReference type="SAM" id="Phobius"/>
    </source>
</evidence>
<keyword evidence="2" id="KW-0472">Membrane</keyword>
<gene>
    <name evidence="3" type="ORF">QE412_002302</name>
</gene>
<evidence type="ECO:0000313" key="3">
    <source>
        <dbReference type="EMBL" id="MDQ1123729.1"/>
    </source>
</evidence>
<keyword evidence="4" id="KW-1185">Reference proteome</keyword>
<organism evidence="3 4">
    <name type="scientific">Microbacterium trichothecenolyticum</name>
    <name type="common">Aureobacterium trichothecenolyticum</name>
    <dbReference type="NCBI Taxonomy" id="69370"/>
    <lineage>
        <taxon>Bacteria</taxon>
        <taxon>Bacillati</taxon>
        <taxon>Actinomycetota</taxon>
        <taxon>Actinomycetes</taxon>
        <taxon>Micrococcales</taxon>
        <taxon>Microbacteriaceae</taxon>
        <taxon>Microbacterium</taxon>
    </lineage>
</organism>
<keyword evidence="2" id="KW-1133">Transmembrane helix</keyword>
<reference evidence="3 4" key="1">
    <citation type="submission" date="2023-07" db="EMBL/GenBank/DDBJ databases">
        <title>Functional and genomic diversity of the sorghum phyllosphere microbiome.</title>
        <authorList>
            <person name="Shade A."/>
        </authorList>
    </citation>
    <scope>NUCLEOTIDE SEQUENCE [LARGE SCALE GENOMIC DNA]</scope>
    <source>
        <strain evidence="3 4">SORGH_AS_1207</strain>
    </source>
</reference>
<protein>
    <submittedName>
        <fullName evidence="3">Uncharacterized protein</fullName>
    </submittedName>
</protein>
<feature type="transmembrane region" description="Helical" evidence="2">
    <location>
        <begin position="53"/>
        <end position="76"/>
    </location>
</feature>
<dbReference type="Proteomes" id="UP001226691">
    <property type="component" value="Unassembled WGS sequence"/>
</dbReference>
<proteinExistence type="predicted"/>
<evidence type="ECO:0000313" key="4">
    <source>
        <dbReference type="Proteomes" id="UP001226691"/>
    </source>
</evidence>
<sequence>MNDDDLRALMRQADPSAGDPRLDDARIRRIVAAAERDDLAGNTATAPRHRRRLFAGVSLGAAATAGAAALIAGLVATPAIQAPGPGPDETPAACQAPTVASLQEFDTAYEATATAVTGENVTLTVTEVFAGTPGTTLTVEQVQEDTGVLFTAGQTYLVAATDDFISPCDSGPATDALRQLYTTAFGTSSNG</sequence>
<feature type="region of interest" description="Disordered" evidence="1">
    <location>
        <begin position="1"/>
        <end position="21"/>
    </location>
</feature>
<accession>A0ABU0TVN8</accession>
<dbReference type="EMBL" id="JAUTBF010000001">
    <property type="protein sequence ID" value="MDQ1123729.1"/>
    <property type="molecule type" value="Genomic_DNA"/>
</dbReference>
<evidence type="ECO:0000256" key="1">
    <source>
        <dbReference type="SAM" id="MobiDB-lite"/>
    </source>
</evidence>
<comment type="caution">
    <text evidence="3">The sequence shown here is derived from an EMBL/GenBank/DDBJ whole genome shotgun (WGS) entry which is preliminary data.</text>
</comment>
<name>A0ABU0TVN8_MICTR</name>